<evidence type="ECO:0000256" key="4">
    <source>
        <dbReference type="ARBA" id="ARBA00022840"/>
    </source>
</evidence>
<dbReference type="PANTHER" id="PTHR43788:SF16">
    <property type="entry name" value="HELICASE WITH ZINC FINGER 2"/>
    <property type="match status" value="1"/>
</dbReference>
<keyword evidence="4" id="KW-0067">ATP-binding</keyword>
<evidence type="ECO:0000256" key="3">
    <source>
        <dbReference type="ARBA" id="ARBA00022806"/>
    </source>
</evidence>
<sequence>MTAPARKAAFDPQEAAARATDAILRDTLHGPHRGVVVDSPPGAGKSTLVVRAALELAAAGRPLMVVAQTNAQVDDLVVRLAEKNPDLPVGRLHSSDADPYDKALDGLPNVRTSAKAADLAGLDVVLSTAAKWAHVRTDEPWRHAIVDEAYQMRSDALLAVAGLFERALFVGDPGQLDPFSIVGGEQWAGLSYDPSASAVTTLLAHNPGLPQHRLPVSWRLPASAAPLVSDAFYPYTPFRSGTRAEDRRLAFAVPSDRSAPDRVIDEAAVSGWGLLELPARYTPRTDPEAVHALAAVVRRLLERGGVTVSERSPDPVPLTADRIAVGTAHRDQAAAVRAALAGLGITEVTVDTANRLQGREFDVTVVLHPLSGRPDATAFHLEAGRLCVLASRHRHACIVICRAGVSELLDDHPSTEPVRLGVTVKFPDGWEANHAVLARLQEHRVAWRA</sequence>
<dbReference type="InterPro" id="IPR050534">
    <property type="entry name" value="Coronavir_polyprotein_1ab"/>
</dbReference>
<accession>A0ABN1STY6</accession>
<proteinExistence type="predicted"/>
<organism evidence="6 7">
    <name type="scientific">Streptomyces thermogriseus</name>
    <dbReference type="NCBI Taxonomy" id="75292"/>
    <lineage>
        <taxon>Bacteria</taxon>
        <taxon>Bacillati</taxon>
        <taxon>Actinomycetota</taxon>
        <taxon>Actinomycetes</taxon>
        <taxon>Kitasatosporales</taxon>
        <taxon>Streptomycetaceae</taxon>
        <taxon>Streptomyces</taxon>
    </lineage>
</organism>
<protein>
    <submittedName>
        <fullName evidence="6">AAA family ATPase</fullName>
    </submittedName>
</protein>
<dbReference type="SUPFAM" id="SSF52540">
    <property type="entry name" value="P-loop containing nucleoside triphosphate hydrolases"/>
    <property type="match status" value="1"/>
</dbReference>
<dbReference type="Pfam" id="PF13087">
    <property type="entry name" value="AAA_12"/>
    <property type="match status" value="1"/>
</dbReference>
<dbReference type="RefSeq" id="WP_346071971.1">
    <property type="nucleotide sequence ID" value="NZ_BAAAHU010000003.1"/>
</dbReference>
<feature type="domain" description="DNA2/NAM7 helicase-like C-terminal" evidence="5">
    <location>
        <begin position="292"/>
        <end position="402"/>
    </location>
</feature>
<reference evidence="6 7" key="1">
    <citation type="journal article" date="2019" name="Int. J. Syst. Evol. Microbiol.">
        <title>The Global Catalogue of Microorganisms (GCM) 10K type strain sequencing project: providing services to taxonomists for standard genome sequencing and annotation.</title>
        <authorList>
            <consortium name="The Broad Institute Genomics Platform"/>
            <consortium name="The Broad Institute Genome Sequencing Center for Infectious Disease"/>
            <person name="Wu L."/>
            <person name="Ma J."/>
        </authorList>
    </citation>
    <scope>NUCLEOTIDE SEQUENCE [LARGE SCALE GENOMIC DNA]</scope>
    <source>
        <strain evidence="6 7">JCM 11269</strain>
    </source>
</reference>
<gene>
    <name evidence="6" type="ORF">GCM10009564_05990</name>
</gene>
<keyword evidence="3" id="KW-0347">Helicase</keyword>
<comment type="caution">
    <text evidence="6">The sequence shown here is derived from an EMBL/GenBank/DDBJ whole genome shotgun (WGS) entry which is preliminary data.</text>
</comment>
<evidence type="ECO:0000256" key="2">
    <source>
        <dbReference type="ARBA" id="ARBA00022801"/>
    </source>
</evidence>
<evidence type="ECO:0000313" key="6">
    <source>
        <dbReference type="EMBL" id="GAA1004308.1"/>
    </source>
</evidence>
<dbReference type="PANTHER" id="PTHR43788">
    <property type="entry name" value="DNA2/NAM7 HELICASE FAMILY MEMBER"/>
    <property type="match status" value="1"/>
</dbReference>
<keyword evidence="2" id="KW-0378">Hydrolase</keyword>
<evidence type="ECO:0000256" key="1">
    <source>
        <dbReference type="ARBA" id="ARBA00022741"/>
    </source>
</evidence>
<keyword evidence="1" id="KW-0547">Nucleotide-binding</keyword>
<dbReference type="InterPro" id="IPR027417">
    <property type="entry name" value="P-loop_NTPase"/>
</dbReference>
<evidence type="ECO:0000259" key="5">
    <source>
        <dbReference type="Pfam" id="PF13087"/>
    </source>
</evidence>
<name>A0ABN1STY6_9ACTN</name>
<dbReference type="Gene3D" id="3.40.50.300">
    <property type="entry name" value="P-loop containing nucleotide triphosphate hydrolases"/>
    <property type="match status" value="2"/>
</dbReference>
<dbReference type="InterPro" id="IPR041679">
    <property type="entry name" value="DNA2/NAM7-like_C"/>
</dbReference>
<dbReference type="EMBL" id="BAAAHU010000003">
    <property type="protein sequence ID" value="GAA1004308.1"/>
    <property type="molecule type" value="Genomic_DNA"/>
</dbReference>
<evidence type="ECO:0000313" key="7">
    <source>
        <dbReference type="Proteomes" id="UP001501072"/>
    </source>
</evidence>
<keyword evidence="7" id="KW-1185">Reference proteome</keyword>
<dbReference type="Pfam" id="PF13604">
    <property type="entry name" value="AAA_30"/>
    <property type="match status" value="1"/>
</dbReference>
<dbReference type="Proteomes" id="UP001501072">
    <property type="component" value="Unassembled WGS sequence"/>
</dbReference>